<reference evidence="3 4" key="1">
    <citation type="submission" date="2011-09" db="EMBL/GenBank/DDBJ databases">
        <title>Complete sequence of chromosome of Thioflavicoccus mobilis 8321.</title>
        <authorList>
            <consortium name="US DOE Joint Genome Institute"/>
            <person name="Lucas S."/>
            <person name="Han J."/>
            <person name="Lapidus A."/>
            <person name="Cheng J.-F."/>
            <person name="Goodwin L."/>
            <person name="Pitluck S."/>
            <person name="Peters L."/>
            <person name="Ovchinnikova G."/>
            <person name="Lu M."/>
            <person name="Detter J.C."/>
            <person name="Han C."/>
            <person name="Tapia R."/>
            <person name="Land M."/>
            <person name="Hauser L."/>
            <person name="Kyrpides N."/>
            <person name="Ivanova N."/>
            <person name="Pagani I."/>
            <person name="Vogl K."/>
            <person name="Liu Z."/>
            <person name="Imhoff J."/>
            <person name="Thiel V."/>
            <person name="Frigaard N.-U."/>
            <person name="Bryant D."/>
            <person name="Woyke T."/>
        </authorList>
    </citation>
    <scope>NUCLEOTIDE SEQUENCE [LARGE SCALE GENOMIC DNA]</scope>
    <source>
        <strain evidence="3 4">8321</strain>
    </source>
</reference>
<evidence type="ECO:0000313" key="4">
    <source>
        <dbReference type="Proteomes" id="UP000010816"/>
    </source>
</evidence>
<keyword evidence="1" id="KW-0472">Membrane</keyword>
<dbReference type="OrthoDB" id="6088889at2"/>
<proteinExistence type="predicted"/>
<accession>L0GY51</accession>
<dbReference type="AlphaFoldDB" id="L0GY51"/>
<evidence type="ECO:0000259" key="2">
    <source>
        <dbReference type="Pfam" id="PF03703"/>
    </source>
</evidence>
<dbReference type="STRING" id="765912.Thimo_2140"/>
<sequence>MSQVLYDAYPSLIRTKPFGTILAILMVVCGLALAALLGQAPLAMLGGLPGGIIGLVMFGLGFLLLVSWFIATKADHLIIKEDEIVWTHGLLSKQYTEINMASVRTVRIDQSLFQRIMGAGDLTIFTAGDDPEVLVRGLPEPHRIRDLIKGQSGAGV</sequence>
<dbReference type="HOGENOM" id="CLU_129817_0_0_6"/>
<dbReference type="Proteomes" id="UP000010816">
    <property type="component" value="Chromosome"/>
</dbReference>
<dbReference type="KEGG" id="tmb:Thimo_2140"/>
<dbReference type="RefSeq" id="WP_015281031.1">
    <property type="nucleotide sequence ID" value="NC_019940.1"/>
</dbReference>
<keyword evidence="1" id="KW-1133">Transmembrane helix</keyword>
<dbReference type="PANTHER" id="PTHR37938">
    <property type="entry name" value="BLL0215 PROTEIN"/>
    <property type="match status" value="1"/>
</dbReference>
<keyword evidence="1" id="KW-0812">Transmembrane</keyword>
<protein>
    <submittedName>
        <fullName evidence="3">Putative membrane protein</fullName>
    </submittedName>
</protein>
<dbReference type="Pfam" id="PF03703">
    <property type="entry name" value="bPH_2"/>
    <property type="match status" value="1"/>
</dbReference>
<dbReference type="eggNOG" id="COG3428">
    <property type="taxonomic scope" value="Bacteria"/>
</dbReference>
<dbReference type="EMBL" id="CP003051">
    <property type="protein sequence ID" value="AGA90891.1"/>
    <property type="molecule type" value="Genomic_DNA"/>
</dbReference>
<organism evidence="3 4">
    <name type="scientific">Thioflavicoccus mobilis 8321</name>
    <dbReference type="NCBI Taxonomy" id="765912"/>
    <lineage>
        <taxon>Bacteria</taxon>
        <taxon>Pseudomonadati</taxon>
        <taxon>Pseudomonadota</taxon>
        <taxon>Gammaproteobacteria</taxon>
        <taxon>Chromatiales</taxon>
        <taxon>Chromatiaceae</taxon>
        <taxon>Thioflavicoccus</taxon>
    </lineage>
</organism>
<dbReference type="PANTHER" id="PTHR37938:SF1">
    <property type="entry name" value="BLL0215 PROTEIN"/>
    <property type="match status" value="1"/>
</dbReference>
<evidence type="ECO:0000313" key="3">
    <source>
        <dbReference type="EMBL" id="AGA90891.1"/>
    </source>
</evidence>
<feature type="transmembrane region" description="Helical" evidence="1">
    <location>
        <begin position="21"/>
        <end position="40"/>
    </location>
</feature>
<feature type="transmembrane region" description="Helical" evidence="1">
    <location>
        <begin position="52"/>
        <end position="71"/>
    </location>
</feature>
<dbReference type="InterPro" id="IPR005182">
    <property type="entry name" value="YdbS-like_PH"/>
</dbReference>
<evidence type="ECO:0000256" key="1">
    <source>
        <dbReference type="SAM" id="Phobius"/>
    </source>
</evidence>
<name>L0GY51_9GAMM</name>
<feature type="domain" description="YdbS-like PH" evidence="2">
    <location>
        <begin position="76"/>
        <end position="148"/>
    </location>
</feature>
<gene>
    <name evidence="3" type="ORF">Thimo_2140</name>
</gene>
<keyword evidence="4" id="KW-1185">Reference proteome</keyword>